<dbReference type="AlphaFoldDB" id="A0AAD5KB30"/>
<dbReference type="GO" id="GO:0005506">
    <property type="term" value="F:iron ion binding"/>
    <property type="evidence" value="ECO:0007669"/>
    <property type="project" value="InterPro"/>
</dbReference>
<evidence type="ECO:0000313" key="4">
    <source>
        <dbReference type="EMBL" id="KAI9276864.1"/>
    </source>
</evidence>
<protein>
    <submittedName>
        <fullName evidence="4">Cytochrome P450</fullName>
    </submittedName>
</protein>
<evidence type="ECO:0000313" key="5">
    <source>
        <dbReference type="Proteomes" id="UP001209540"/>
    </source>
</evidence>
<sequence length="582" mass="66396">MRHSYYSPTATTDPFSSLWHHGGNVLTTASSNTFQKLKEVFLVWNHSRHQKHWITTTTLTIIVAYGSYTFYKTILRRKQRQQKDASEVKLVSGALPWMGHLLDLHRDPDALIHRGKTQVGPLFRIQLANNTNVYVLTGPWIDEMLHSPRRFNGYAGFQIVMPIERSIQISYGHKFKPAPSNPRDKDPVGYTVRENFKPNNLGIFSARIQQGFNKALNDIPQLQMGPGEMRIIQMEDTMAWMVSQISCLCLTGTEIGYNKDLVHTMRCLAPKIAKTALVLSFFPNWISEYIVQKYLSLEKDLDTIMEIVVPELERIQNKDKRFLDGGDEEDESSFISMALNIPPKSNGTSRTPKEITIAFTKVALGSIDTTRDIVIFILYELAYNPTLVQELRVEIEKLDKRTPDTIQNIRLLDSILREVLRCKAISLTLLHKTSQDVRLSDKVIPHDSLVIGAINDAHMDPTVMKETTTMNESSIHPSSSPLTQFDPYRYMNITNNGEDDEKWKSTSIGPEFLTFGLSAHACPGRFFAAYQVKYIVAELVMRYNIIPTIPSHERPKDHQFLGLTRTPPNIPLIFEGRSQEIM</sequence>
<dbReference type="Pfam" id="PF00067">
    <property type="entry name" value="p450"/>
    <property type="match status" value="1"/>
</dbReference>
<dbReference type="PANTHER" id="PTHR46206:SF7">
    <property type="entry name" value="P450, PUTATIVE (EUROFUNG)-RELATED"/>
    <property type="match status" value="1"/>
</dbReference>
<keyword evidence="3" id="KW-0479">Metal-binding</keyword>
<dbReference type="GO" id="GO:0004497">
    <property type="term" value="F:monooxygenase activity"/>
    <property type="evidence" value="ECO:0007669"/>
    <property type="project" value="InterPro"/>
</dbReference>
<proteinExistence type="inferred from homology"/>
<comment type="cofactor">
    <cofactor evidence="1">
        <name>heme</name>
        <dbReference type="ChEBI" id="CHEBI:30413"/>
    </cofactor>
</comment>
<gene>
    <name evidence="4" type="ORF">BDA99DRAFT_494320</name>
</gene>
<keyword evidence="5" id="KW-1185">Reference proteome</keyword>
<dbReference type="GO" id="GO:0020037">
    <property type="term" value="F:heme binding"/>
    <property type="evidence" value="ECO:0007669"/>
    <property type="project" value="InterPro"/>
</dbReference>
<dbReference type="Gene3D" id="1.10.630.10">
    <property type="entry name" value="Cytochrome P450"/>
    <property type="match status" value="1"/>
</dbReference>
<dbReference type="InterPro" id="IPR001128">
    <property type="entry name" value="Cyt_P450"/>
</dbReference>
<comment type="similarity">
    <text evidence="2">Belongs to the cytochrome P450 family.</text>
</comment>
<dbReference type="EMBL" id="JAIXMP010000002">
    <property type="protein sequence ID" value="KAI9276864.1"/>
    <property type="molecule type" value="Genomic_DNA"/>
</dbReference>
<dbReference type="Proteomes" id="UP001209540">
    <property type="component" value="Unassembled WGS sequence"/>
</dbReference>
<evidence type="ECO:0000256" key="1">
    <source>
        <dbReference type="ARBA" id="ARBA00001971"/>
    </source>
</evidence>
<dbReference type="SUPFAM" id="SSF48264">
    <property type="entry name" value="Cytochrome P450"/>
    <property type="match status" value="1"/>
</dbReference>
<dbReference type="GO" id="GO:0016705">
    <property type="term" value="F:oxidoreductase activity, acting on paired donors, with incorporation or reduction of molecular oxygen"/>
    <property type="evidence" value="ECO:0007669"/>
    <property type="project" value="InterPro"/>
</dbReference>
<name>A0AAD5KB30_9FUNG</name>
<dbReference type="PANTHER" id="PTHR46206">
    <property type="entry name" value="CYTOCHROME P450"/>
    <property type="match status" value="1"/>
</dbReference>
<evidence type="ECO:0000256" key="3">
    <source>
        <dbReference type="ARBA" id="ARBA00022723"/>
    </source>
</evidence>
<comment type="caution">
    <text evidence="4">The sequence shown here is derived from an EMBL/GenBank/DDBJ whole genome shotgun (WGS) entry which is preliminary data.</text>
</comment>
<accession>A0AAD5KB30</accession>
<evidence type="ECO:0000256" key="2">
    <source>
        <dbReference type="ARBA" id="ARBA00010617"/>
    </source>
</evidence>
<dbReference type="InterPro" id="IPR036396">
    <property type="entry name" value="Cyt_P450_sf"/>
</dbReference>
<reference evidence="4" key="1">
    <citation type="journal article" date="2022" name="IScience">
        <title>Evolution of zygomycete secretomes and the origins of terrestrial fungal ecologies.</title>
        <authorList>
            <person name="Chang Y."/>
            <person name="Wang Y."/>
            <person name="Mondo S."/>
            <person name="Ahrendt S."/>
            <person name="Andreopoulos W."/>
            <person name="Barry K."/>
            <person name="Beard J."/>
            <person name="Benny G.L."/>
            <person name="Blankenship S."/>
            <person name="Bonito G."/>
            <person name="Cuomo C."/>
            <person name="Desiro A."/>
            <person name="Gervers K.A."/>
            <person name="Hundley H."/>
            <person name="Kuo A."/>
            <person name="LaButti K."/>
            <person name="Lang B.F."/>
            <person name="Lipzen A."/>
            <person name="O'Donnell K."/>
            <person name="Pangilinan J."/>
            <person name="Reynolds N."/>
            <person name="Sandor L."/>
            <person name="Smith M.E."/>
            <person name="Tsang A."/>
            <person name="Grigoriev I.V."/>
            <person name="Stajich J.E."/>
            <person name="Spatafora J.W."/>
        </authorList>
    </citation>
    <scope>NUCLEOTIDE SEQUENCE</scope>
    <source>
        <strain evidence="4">RSA 2281</strain>
    </source>
</reference>
<organism evidence="4 5">
    <name type="scientific">Phascolomyces articulosus</name>
    <dbReference type="NCBI Taxonomy" id="60185"/>
    <lineage>
        <taxon>Eukaryota</taxon>
        <taxon>Fungi</taxon>
        <taxon>Fungi incertae sedis</taxon>
        <taxon>Mucoromycota</taxon>
        <taxon>Mucoromycotina</taxon>
        <taxon>Mucoromycetes</taxon>
        <taxon>Mucorales</taxon>
        <taxon>Lichtheimiaceae</taxon>
        <taxon>Phascolomyces</taxon>
    </lineage>
</organism>
<reference evidence="4" key="2">
    <citation type="submission" date="2023-02" db="EMBL/GenBank/DDBJ databases">
        <authorList>
            <consortium name="DOE Joint Genome Institute"/>
            <person name="Mondo S.J."/>
            <person name="Chang Y."/>
            <person name="Wang Y."/>
            <person name="Ahrendt S."/>
            <person name="Andreopoulos W."/>
            <person name="Barry K."/>
            <person name="Beard J."/>
            <person name="Benny G.L."/>
            <person name="Blankenship S."/>
            <person name="Bonito G."/>
            <person name="Cuomo C."/>
            <person name="Desiro A."/>
            <person name="Gervers K.A."/>
            <person name="Hundley H."/>
            <person name="Kuo A."/>
            <person name="LaButti K."/>
            <person name="Lang B.F."/>
            <person name="Lipzen A."/>
            <person name="O'Donnell K."/>
            <person name="Pangilinan J."/>
            <person name="Reynolds N."/>
            <person name="Sandor L."/>
            <person name="Smith M.W."/>
            <person name="Tsang A."/>
            <person name="Grigoriev I.V."/>
            <person name="Stajich J.E."/>
            <person name="Spatafora J.W."/>
        </authorList>
    </citation>
    <scope>NUCLEOTIDE SEQUENCE</scope>
    <source>
        <strain evidence="4">RSA 2281</strain>
    </source>
</reference>